<dbReference type="eggNOG" id="KOG0159">
    <property type="taxonomic scope" value="Eukaryota"/>
</dbReference>
<keyword evidence="5 6" id="KW-0349">Heme</keyword>
<dbReference type="OMA" id="AMKDISH"/>
<keyword evidence="9" id="KW-1185">Reference proteome</keyword>
<reference evidence="8 9" key="1">
    <citation type="journal article" date="2012" name="PLoS Pathog.">
        <title>Diverse lifestyles and strategies of plant pathogenesis encoded in the genomes of eighteen Dothideomycetes fungi.</title>
        <authorList>
            <person name="Ohm R.A."/>
            <person name="Feau N."/>
            <person name="Henrissat B."/>
            <person name="Schoch C.L."/>
            <person name="Horwitz B.A."/>
            <person name="Barry K.W."/>
            <person name="Condon B.J."/>
            <person name="Copeland A.C."/>
            <person name="Dhillon B."/>
            <person name="Glaser F."/>
            <person name="Hesse C.N."/>
            <person name="Kosti I."/>
            <person name="LaButti K."/>
            <person name="Lindquist E.A."/>
            <person name="Lucas S."/>
            <person name="Salamov A.A."/>
            <person name="Bradshaw R.E."/>
            <person name="Ciuffetti L."/>
            <person name="Hamelin R.C."/>
            <person name="Kema G.H.J."/>
            <person name="Lawrence C."/>
            <person name="Scott J.A."/>
            <person name="Spatafora J.W."/>
            <person name="Turgeon B.G."/>
            <person name="de Wit P.J.G.M."/>
            <person name="Zhong S."/>
            <person name="Goodwin S.B."/>
            <person name="Grigoriev I.V."/>
        </authorList>
    </citation>
    <scope>NUCLEOTIDE SEQUENCE [LARGE SCALE GENOMIC DNA]</scope>
    <source>
        <strain evidence="8 9">SO2202</strain>
    </source>
</reference>
<dbReference type="STRING" id="692275.M3CJV9"/>
<evidence type="ECO:0000313" key="9">
    <source>
        <dbReference type="Proteomes" id="UP000016931"/>
    </source>
</evidence>
<keyword evidence="6" id="KW-0560">Oxidoreductase</keyword>
<gene>
    <name evidence="8" type="ORF">SEPMUDRAFT_41526</name>
</gene>
<sequence>MVVEGWTTSALLAATVLLLIYIIHQLFLLPKPLPEIPYRKDATKTIFGDMLRMISHISQTGEMFDWLGQQCIELESPLVQVFARPLSRPWLVLCDFRETQDILLRRNKEFDRSDFTADLFAGLMPNHHIRLQTNEEYKQHRRLLQDLMSPAFLQAVAGPNIYDNARRLTSLWKQKMRVCGARPFSAIEDVSHFALDSVLAFTLGCDGVPSANQTQLDYITSLAKVDDGSEEEEEHTLPFDFSGVPHEPDVDALLVLSCSLETSLKAPTPKLAHWMLRQTGSYRNALARKEQLLSRAIQAAVCRAGNDESDSSALDNMVRREMGLAEKESREPAFDSRVFYDEVFGVILGGHETTSNSQLWALKLLARHQEQQTKLRDCLRLAMSAAVTENRMPTVQEIFKQPCPYLDATIEELFRLSMTAPACVRKATCDTTLLGHFVPQGTNVVMVWSGADYTAPGLPISEEQRSPSCQSAAGKRVASAQDTMDGAKFRPERWLSTTDGRDGQEVFDATLARNMIFSLGPRGCFGRRLAYVEFRIWLVLVVWEFHLARLPSRLDSDKAWDKLTRQPQDCFISLRSTTV</sequence>
<evidence type="ECO:0000313" key="8">
    <source>
        <dbReference type="EMBL" id="EMF14098.1"/>
    </source>
</evidence>
<feature type="binding site" description="axial binding residue" evidence="5">
    <location>
        <position position="524"/>
    </location>
    <ligand>
        <name>heme</name>
        <dbReference type="ChEBI" id="CHEBI:30413"/>
    </ligand>
    <ligandPart>
        <name>Fe</name>
        <dbReference type="ChEBI" id="CHEBI:18248"/>
    </ligandPart>
</feature>
<comment type="cofactor">
    <cofactor evidence="1 5">
        <name>heme</name>
        <dbReference type="ChEBI" id="CHEBI:30413"/>
    </cofactor>
</comment>
<dbReference type="InterPro" id="IPR017972">
    <property type="entry name" value="Cyt_P450_CS"/>
</dbReference>
<keyword evidence="6" id="KW-0503">Monooxygenase</keyword>
<keyword evidence="7" id="KW-0472">Membrane</keyword>
<proteinExistence type="inferred from homology"/>
<feature type="transmembrane region" description="Helical" evidence="7">
    <location>
        <begin position="6"/>
        <end position="29"/>
    </location>
</feature>
<organism evidence="8 9">
    <name type="scientific">Sphaerulina musiva (strain SO2202)</name>
    <name type="common">Poplar stem canker fungus</name>
    <name type="synonym">Septoria musiva</name>
    <dbReference type="NCBI Taxonomy" id="692275"/>
    <lineage>
        <taxon>Eukaryota</taxon>
        <taxon>Fungi</taxon>
        <taxon>Dikarya</taxon>
        <taxon>Ascomycota</taxon>
        <taxon>Pezizomycotina</taxon>
        <taxon>Dothideomycetes</taxon>
        <taxon>Dothideomycetidae</taxon>
        <taxon>Mycosphaerellales</taxon>
        <taxon>Mycosphaerellaceae</taxon>
        <taxon>Sphaerulina</taxon>
    </lineage>
</organism>
<dbReference type="PRINTS" id="PR00465">
    <property type="entry name" value="EP450IV"/>
</dbReference>
<dbReference type="PROSITE" id="PS00086">
    <property type="entry name" value="CYTOCHROME_P450"/>
    <property type="match status" value="1"/>
</dbReference>
<dbReference type="AlphaFoldDB" id="M3CJV9"/>
<dbReference type="PANTHER" id="PTHR24305">
    <property type="entry name" value="CYTOCHROME P450"/>
    <property type="match status" value="1"/>
</dbReference>
<comment type="similarity">
    <text evidence="2 6">Belongs to the cytochrome P450 family.</text>
</comment>
<dbReference type="Proteomes" id="UP000016931">
    <property type="component" value="Unassembled WGS sequence"/>
</dbReference>
<protein>
    <submittedName>
        <fullName evidence="8">Cytochrome P450</fullName>
    </submittedName>
</protein>
<keyword evidence="4 5" id="KW-0408">Iron</keyword>
<keyword evidence="7" id="KW-1133">Transmembrane helix</keyword>
<dbReference type="PANTHER" id="PTHR24305:SF232">
    <property type="entry name" value="P450, PUTATIVE (EUROFUNG)-RELATED"/>
    <property type="match status" value="1"/>
</dbReference>
<dbReference type="Pfam" id="PF00067">
    <property type="entry name" value="p450"/>
    <property type="match status" value="2"/>
</dbReference>
<dbReference type="HOGENOM" id="CLU_025001_1_0_1"/>
<dbReference type="GO" id="GO:0004497">
    <property type="term" value="F:monooxygenase activity"/>
    <property type="evidence" value="ECO:0007669"/>
    <property type="project" value="UniProtKB-KW"/>
</dbReference>
<dbReference type="GeneID" id="27905968"/>
<dbReference type="InterPro" id="IPR002403">
    <property type="entry name" value="Cyt_P450_E_grp-IV"/>
</dbReference>
<evidence type="ECO:0000256" key="2">
    <source>
        <dbReference type="ARBA" id="ARBA00010617"/>
    </source>
</evidence>
<dbReference type="InterPro" id="IPR036396">
    <property type="entry name" value="Cyt_P450_sf"/>
</dbReference>
<accession>M3CJV9</accession>
<dbReference type="PRINTS" id="PR00385">
    <property type="entry name" value="P450"/>
</dbReference>
<dbReference type="InterPro" id="IPR050121">
    <property type="entry name" value="Cytochrome_P450_monoxygenase"/>
</dbReference>
<dbReference type="SUPFAM" id="SSF48264">
    <property type="entry name" value="Cytochrome P450"/>
    <property type="match status" value="1"/>
</dbReference>
<dbReference type="RefSeq" id="XP_016762219.1">
    <property type="nucleotide sequence ID" value="XM_016908831.1"/>
</dbReference>
<keyword evidence="7" id="KW-0812">Transmembrane</keyword>
<dbReference type="GO" id="GO:0016705">
    <property type="term" value="F:oxidoreductase activity, acting on paired donors, with incorporation or reduction of molecular oxygen"/>
    <property type="evidence" value="ECO:0007669"/>
    <property type="project" value="InterPro"/>
</dbReference>
<name>M3CJV9_SPHMS</name>
<evidence type="ECO:0000256" key="7">
    <source>
        <dbReference type="SAM" id="Phobius"/>
    </source>
</evidence>
<dbReference type="OrthoDB" id="1470350at2759"/>
<evidence type="ECO:0000256" key="1">
    <source>
        <dbReference type="ARBA" id="ARBA00001971"/>
    </source>
</evidence>
<evidence type="ECO:0000256" key="5">
    <source>
        <dbReference type="PIRSR" id="PIRSR602403-1"/>
    </source>
</evidence>
<keyword evidence="3 5" id="KW-0479">Metal-binding</keyword>
<dbReference type="GO" id="GO:0020037">
    <property type="term" value="F:heme binding"/>
    <property type="evidence" value="ECO:0007669"/>
    <property type="project" value="InterPro"/>
</dbReference>
<evidence type="ECO:0000256" key="6">
    <source>
        <dbReference type="RuleBase" id="RU000461"/>
    </source>
</evidence>
<dbReference type="Gene3D" id="1.10.630.10">
    <property type="entry name" value="Cytochrome P450"/>
    <property type="match status" value="1"/>
</dbReference>
<dbReference type="InterPro" id="IPR001128">
    <property type="entry name" value="Cyt_P450"/>
</dbReference>
<dbReference type="EMBL" id="KB456262">
    <property type="protein sequence ID" value="EMF14098.1"/>
    <property type="molecule type" value="Genomic_DNA"/>
</dbReference>
<evidence type="ECO:0000256" key="3">
    <source>
        <dbReference type="ARBA" id="ARBA00022723"/>
    </source>
</evidence>
<dbReference type="GO" id="GO:0005506">
    <property type="term" value="F:iron ion binding"/>
    <property type="evidence" value="ECO:0007669"/>
    <property type="project" value="InterPro"/>
</dbReference>
<evidence type="ECO:0000256" key="4">
    <source>
        <dbReference type="ARBA" id="ARBA00023004"/>
    </source>
</evidence>